<name>A0AAV7SSV5_PLEWA</name>
<dbReference type="AlphaFoldDB" id="A0AAV7SSV5"/>
<comment type="caution">
    <text evidence="3">The sequence shown here is derived from an EMBL/GenBank/DDBJ whole genome shotgun (WGS) entry which is preliminary data.</text>
</comment>
<reference evidence="3" key="1">
    <citation type="journal article" date="2022" name="bioRxiv">
        <title>Sequencing and chromosome-scale assembly of the giantPleurodeles waltlgenome.</title>
        <authorList>
            <person name="Brown T."/>
            <person name="Elewa A."/>
            <person name="Iarovenko S."/>
            <person name="Subramanian E."/>
            <person name="Araus A.J."/>
            <person name="Petzold A."/>
            <person name="Susuki M."/>
            <person name="Suzuki K.-i.T."/>
            <person name="Hayashi T."/>
            <person name="Toyoda A."/>
            <person name="Oliveira C."/>
            <person name="Osipova E."/>
            <person name="Leigh N.D."/>
            <person name="Simon A."/>
            <person name="Yun M.H."/>
        </authorList>
    </citation>
    <scope>NUCLEOTIDE SEQUENCE</scope>
    <source>
        <strain evidence="3">20211129_DDA</strain>
        <tissue evidence="3">Liver</tissue>
    </source>
</reference>
<dbReference type="EMBL" id="JANPWB010000008">
    <property type="protein sequence ID" value="KAJ1167172.1"/>
    <property type="molecule type" value="Genomic_DNA"/>
</dbReference>
<protein>
    <submittedName>
        <fullName evidence="3">Uncharacterized protein</fullName>
    </submittedName>
</protein>
<feature type="coiled-coil region" evidence="1">
    <location>
        <begin position="16"/>
        <end position="43"/>
    </location>
</feature>
<accession>A0AAV7SSV5</accession>
<keyword evidence="4" id="KW-1185">Reference proteome</keyword>
<gene>
    <name evidence="3" type="ORF">NDU88_007565</name>
</gene>
<feature type="region of interest" description="Disordered" evidence="2">
    <location>
        <begin position="54"/>
        <end position="73"/>
    </location>
</feature>
<evidence type="ECO:0000256" key="1">
    <source>
        <dbReference type="SAM" id="Coils"/>
    </source>
</evidence>
<proteinExistence type="predicted"/>
<keyword evidence="1" id="KW-0175">Coiled coil</keyword>
<evidence type="ECO:0000313" key="4">
    <source>
        <dbReference type="Proteomes" id="UP001066276"/>
    </source>
</evidence>
<dbReference type="Proteomes" id="UP001066276">
    <property type="component" value="Chromosome 4_2"/>
</dbReference>
<sequence>MAAGVRAIVAKPSASRRHCQKKAAELKRDLRKEELKRRSWRAEPVILAALLLPTGTSGDSLSTSKGRMDREQT</sequence>
<organism evidence="3 4">
    <name type="scientific">Pleurodeles waltl</name>
    <name type="common">Iberian ribbed newt</name>
    <dbReference type="NCBI Taxonomy" id="8319"/>
    <lineage>
        <taxon>Eukaryota</taxon>
        <taxon>Metazoa</taxon>
        <taxon>Chordata</taxon>
        <taxon>Craniata</taxon>
        <taxon>Vertebrata</taxon>
        <taxon>Euteleostomi</taxon>
        <taxon>Amphibia</taxon>
        <taxon>Batrachia</taxon>
        <taxon>Caudata</taxon>
        <taxon>Salamandroidea</taxon>
        <taxon>Salamandridae</taxon>
        <taxon>Pleurodelinae</taxon>
        <taxon>Pleurodeles</taxon>
    </lineage>
</organism>
<feature type="compositionally biased region" description="Polar residues" evidence="2">
    <location>
        <begin position="54"/>
        <end position="65"/>
    </location>
</feature>
<evidence type="ECO:0000256" key="2">
    <source>
        <dbReference type="SAM" id="MobiDB-lite"/>
    </source>
</evidence>
<evidence type="ECO:0000313" key="3">
    <source>
        <dbReference type="EMBL" id="KAJ1167172.1"/>
    </source>
</evidence>